<gene>
    <name evidence="2" type="ORF">C7C56_005215</name>
</gene>
<dbReference type="OrthoDB" id="8777776at2"/>
<proteinExistence type="predicted"/>
<keyword evidence="1" id="KW-0732">Signal</keyword>
<dbReference type="AlphaFoldDB" id="A0A2U2I506"/>
<protein>
    <recommendedName>
        <fullName evidence="4">Lipoprotein</fullName>
    </recommendedName>
</protein>
<dbReference type="EMBL" id="PXWF02000070">
    <property type="protein sequence ID" value="PWF54772.1"/>
    <property type="molecule type" value="Genomic_DNA"/>
</dbReference>
<dbReference type="Proteomes" id="UP000241421">
    <property type="component" value="Unassembled WGS sequence"/>
</dbReference>
<sequence>MKHVLVMLLAVLALGACRTNTVQRSSAPAPVRAAPAQLVDVDGAPIERVGFRPGVSTVTVENLAKGAGCRGGVGASLLTEPGPVEIYRMACDNGQAFMARCELRQCKAVARKY</sequence>
<name>A0A2U2I506_9BURK</name>
<evidence type="ECO:0000256" key="1">
    <source>
        <dbReference type="SAM" id="SignalP"/>
    </source>
</evidence>
<reference evidence="2 3" key="1">
    <citation type="submission" date="2018-04" db="EMBL/GenBank/DDBJ databases">
        <title>Massilia violaceinigra sp. nov., a novel purple-pigmented bacterium isolated from Tianshan glacier, Xinjiang, China.</title>
        <authorList>
            <person name="Wang H."/>
        </authorList>
    </citation>
    <scope>NUCLEOTIDE SEQUENCE [LARGE SCALE GENOMIC DNA]</scope>
    <source>
        <strain evidence="2 3">B448-2</strain>
    </source>
</reference>
<evidence type="ECO:0000313" key="2">
    <source>
        <dbReference type="EMBL" id="PWF54772.1"/>
    </source>
</evidence>
<accession>A0A2U2I506</accession>
<organism evidence="2 3">
    <name type="scientific">Massilia glaciei</name>
    <dbReference type="NCBI Taxonomy" id="1524097"/>
    <lineage>
        <taxon>Bacteria</taxon>
        <taxon>Pseudomonadati</taxon>
        <taxon>Pseudomonadota</taxon>
        <taxon>Betaproteobacteria</taxon>
        <taxon>Burkholderiales</taxon>
        <taxon>Oxalobacteraceae</taxon>
        <taxon>Telluria group</taxon>
        <taxon>Massilia</taxon>
    </lineage>
</organism>
<feature type="chain" id="PRO_5015700433" description="Lipoprotein" evidence="1">
    <location>
        <begin position="19"/>
        <end position="113"/>
    </location>
</feature>
<dbReference type="RefSeq" id="WP_106756420.1">
    <property type="nucleotide sequence ID" value="NZ_PXWF02000070.1"/>
</dbReference>
<comment type="caution">
    <text evidence="2">The sequence shown here is derived from an EMBL/GenBank/DDBJ whole genome shotgun (WGS) entry which is preliminary data.</text>
</comment>
<evidence type="ECO:0008006" key="4">
    <source>
        <dbReference type="Google" id="ProtNLM"/>
    </source>
</evidence>
<evidence type="ECO:0000313" key="3">
    <source>
        <dbReference type="Proteomes" id="UP000241421"/>
    </source>
</evidence>
<keyword evidence="3" id="KW-1185">Reference proteome</keyword>
<feature type="signal peptide" evidence="1">
    <location>
        <begin position="1"/>
        <end position="18"/>
    </location>
</feature>
<dbReference type="PROSITE" id="PS51257">
    <property type="entry name" value="PROKAR_LIPOPROTEIN"/>
    <property type="match status" value="1"/>
</dbReference>